<evidence type="ECO:0000313" key="3">
    <source>
        <dbReference type="EMBL" id="MBK0379476.1"/>
    </source>
</evidence>
<comment type="caution">
    <text evidence="3">The sequence shown here is derived from an EMBL/GenBank/DDBJ whole genome shotgun (WGS) entry which is preliminary data.</text>
</comment>
<dbReference type="PRINTS" id="PR00081">
    <property type="entry name" value="GDHRDH"/>
</dbReference>
<dbReference type="PROSITE" id="PS00061">
    <property type="entry name" value="ADH_SHORT"/>
    <property type="match status" value="1"/>
</dbReference>
<organism evidence="3 4">
    <name type="scientific">Mucilaginibacter segetis</name>
    <dbReference type="NCBI Taxonomy" id="2793071"/>
    <lineage>
        <taxon>Bacteria</taxon>
        <taxon>Pseudomonadati</taxon>
        <taxon>Bacteroidota</taxon>
        <taxon>Sphingobacteriia</taxon>
        <taxon>Sphingobacteriales</taxon>
        <taxon>Sphingobacteriaceae</taxon>
        <taxon>Mucilaginibacter</taxon>
    </lineage>
</organism>
<comment type="similarity">
    <text evidence="1">Belongs to the short-chain dehydrogenases/reductases (SDR) family.</text>
</comment>
<dbReference type="InterPro" id="IPR050259">
    <property type="entry name" value="SDR"/>
</dbReference>
<keyword evidence="2" id="KW-0560">Oxidoreductase</keyword>
<keyword evidence="4" id="KW-1185">Reference proteome</keyword>
<dbReference type="GO" id="GO:0016491">
    <property type="term" value="F:oxidoreductase activity"/>
    <property type="evidence" value="ECO:0007669"/>
    <property type="project" value="UniProtKB-KW"/>
</dbReference>
<dbReference type="SUPFAM" id="SSF51735">
    <property type="entry name" value="NAD(P)-binding Rossmann-fold domains"/>
    <property type="match status" value="1"/>
</dbReference>
<dbReference type="InterPro" id="IPR020904">
    <property type="entry name" value="Sc_DH/Rdtase_CS"/>
</dbReference>
<dbReference type="RefSeq" id="WP_200065902.1">
    <property type="nucleotide sequence ID" value="NZ_JAEHFW010000001.1"/>
</dbReference>
<evidence type="ECO:0000256" key="1">
    <source>
        <dbReference type="ARBA" id="ARBA00006484"/>
    </source>
</evidence>
<dbReference type="Pfam" id="PF13561">
    <property type="entry name" value="adh_short_C2"/>
    <property type="match status" value="1"/>
</dbReference>
<dbReference type="InterPro" id="IPR002347">
    <property type="entry name" value="SDR_fam"/>
</dbReference>
<dbReference type="FunFam" id="3.40.50.720:FF:000173">
    <property type="entry name" value="3-oxoacyl-[acyl-carrier protein] reductase"/>
    <property type="match status" value="1"/>
</dbReference>
<evidence type="ECO:0000256" key="2">
    <source>
        <dbReference type="ARBA" id="ARBA00023002"/>
    </source>
</evidence>
<sequence>MDSQQLNGRVALVTGGDSGIGKGIALAMAKAGAKVLVNYAHNHEAATEVVNEITSAGGEAFAYQADVSHEQDVQGMFAKLVETYGGIDILMNNAGLQQDATFVDMTLDQWNKVINVNLTGQFLCSREAAKQFIKQGVTDGRNAAGVILCMSSVHEVIPWAGHVNYAASKGGISMFMKSIAQELAPKKIRVVGIGPGAIQTPINKEAWDTPEALDKLLTLIPYGRIGQPEDIGKLAVWLASDDADYITGTTIFMDGGMTLYPGFADNG</sequence>
<accession>A0A934UN28</accession>
<dbReference type="NCBIfam" id="NF005559">
    <property type="entry name" value="PRK07231.1"/>
    <property type="match status" value="1"/>
</dbReference>
<dbReference type="GO" id="GO:0032787">
    <property type="term" value="P:monocarboxylic acid metabolic process"/>
    <property type="evidence" value="ECO:0007669"/>
    <property type="project" value="UniProtKB-ARBA"/>
</dbReference>
<dbReference type="CDD" id="cd05358">
    <property type="entry name" value="GlcDH_SDR_c"/>
    <property type="match status" value="1"/>
</dbReference>
<dbReference type="PRINTS" id="PR00080">
    <property type="entry name" value="SDRFAMILY"/>
</dbReference>
<dbReference type="PANTHER" id="PTHR42879:SF2">
    <property type="entry name" value="3-OXOACYL-[ACYL-CARRIER-PROTEIN] REDUCTASE FABG"/>
    <property type="match status" value="1"/>
</dbReference>
<gene>
    <name evidence="3" type="ORF">I5M19_09165</name>
</gene>
<name>A0A934UN28_9SPHI</name>
<dbReference type="InterPro" id="IPR036291">
    <property type="entry name" value="NAD(P)-bd_dom_sf"/>
</dbReference>
<dbReference type="AlphaFoldDB" id="A0A934UN28"/>
<protein>
    <submittedName>
        <fullName evidence="3">SDR family oxidoreductase</fullName>
    </submittedName>
</protein>
<evidence type="ECO:0000313" key="4">
    <source>
        <dbReference type="Proteomes" id="UP000613193"/>
    </source>
</evidence>
<dbReference type="Gene3D" id="3.40.50.720">
    <property type="entry name" value="NAD(P)-binding Rossmann-like Domain"/>
    <property type="match status" value="1"/>
</dbReference>
<reference evidence="3" key="1">
    <citation type="submission" date="2020-12" db="EMBL/GenBank/DDBJ databases">
        <title>Bacterial novel species Mucilaginibacter sp. SD-g isolated from soil.</title>
        <authorList>
            <person name="Jung H.-Y."/>
        </authorList>
    </citation>
    <scope>NUCLEOTIDE SEQUENCE</scope>
    <source>
        <strain evidence="3">SD-g</strain>
    </source>
</reference>
<dbReference type="PANTHER" id="PTHR42879">
    <property type="entry name" value="3-OXOACYL-(ACYL-CARRIER-PROTEIN) REDUCTASE"/>
    <property type="match status" value="1"/>
</dbReference>
<dbReference type="EMBL" id="JAEHFW010000001">
    <property type="protein sequence ID" value="MBK0379476.1"/>
    <property type="molecule type" value="Genomic_DNA"/>
</dbReference>
<dbReference type="Proteomes" id="UP000613193">
    <property type="component" value="Unassembled WGS sequence"/>
</dbReference>
<proteinExistence type="inferred from homology"/>